<dbReference type="InterPro" id="IPR051010">
    <property type="entry name" value="BCAA_transport"/>
</dbReference>
<gene>
    <name evidence="6" type="ORF">A3F51_01830</name>
</gene>
<sequence length="370" mass="40106">MKKTIGVIMAIIVVILIIWAVSSKSPSTTPTSTEPIKVASLLSLTGGASAWGENAKKGIELATEEINNAGGINGRQIQMIYEDTASDPKRTVSVFQHATGIEKVTAIIGPLNQTETASVIPLIEQTQIPSIAPGFLPVQNRTNLSNPVLIWTDAESESGQLAEYVYNQGIRKVGVIGTLDAWEQTVTNAFVDKFKALGGNVTDVEVVQPSASDMKLPVTKVLATKPEAIYFGTYYQFVNSSKEVHNLGFKGKLYGIEVDDYLAGETSQWTEGLQFIAPDYYATDFIKKFTDKFGVAPGMPAGQSYDSANILFSFLKKSTDQKEILEAMKDFKEYQGTSGKLTISSDGRSHLPLAVFQLNGGKVSKIESLK</sequence>
<dbReference type="PANTHER" id="PTHR30483">
    <property type="entry name" value="LEUCINE-SPECIFIC-BINDING PROTEIN"/>
    <property type="match status" value="1"/>
</dbReference>
<keyword evidence="2" id="KW-0813">Transport</keyword>
<evidence type="ECO:0000256" key="2">
    <source>
        <dbReference type="ARBA" id="ARBA00022448"/>
    </source>
</evidence>
<dbReference type="Pfam" id="PF13458">
    <property type="entry name" value="Peripla_BP_6"/>
    <property type="match status" value="1"/>
</dbReference>
<dbReference type="STRING" id="1802315.A3F51_01830"/>
<evidence type="ECO:0000256" key="1">
    <source>
        <dbReference type="ARBA" id="ARBA00010062"/>
    </source>
</evidence>
<comment type="caution">
    <text evidence="6">The sequence shown here is derived from an EMBL/GenBank/DDBJ whole genome shotgun (WGS) entry which is preliminary data.</text>
</comment>
<dbReference type="InterPro" id="IPR028082">
    <property type="entry name" value="Peripla_BP_I"/>
</dbReference>
<evidence type="ECO:0000313" key="6">
    <source>
        <dbReference type="EMBL" id="OHA28986.1"/>
    </source>
</evidence>
<dbReference type="SUPFAM" id="SSF53822">
    <property type="entry name" value="Periplasmic binding protein-like I"/>
    <property type="match status" value="1"/>
</dbReference>
<evidence type="ECO:0000256" key="3">
    <source>
        <dbReference type="ARBA" id="ARBA00022729"/>
    </source>
</evidence>
<dbReference type="Proteomes" id="UP000178089">
    <property type="component" value="Unassembled WGS sequence"/>
</dbReference>
<name>A0A1G2MYH5_9BACT</name>
<evidence type="ECO:0000313" key="7">
    <source>
        <dbReference type="Proteomes" id="UP000178089"/>
    </source>
</evidence>
<comment type="similarity">
    <text evidence="1">Belongs to the leucine-binding protein family.</text>
</comment>
<dbReference type="AlphaFoldDB" id="A0A1G2MYH5"/>
<evidence type="ECO:0000259" key="5">
    <source>
        <dbReference type="Pfam" id="PF13458"/>
    </source>
</evidence>
<dbReference type="EMBL" id="MHRT01000006">
    <property type="protein sequence ID" value="OHA28986.1"/>
    <property type="molecule type" value="Genomic_DNA"/>
</dbReference>
<dbReference type="GO" id="GO:0006865">
    <property type="term" value="P:amino acid transport"/>
    <property type="evidence" value="ECO:0007669"/>
    <property type="project" value="UniProtKB-KW"/>
</dbReference>
<keyword evidence="4" id="KW-0029">Amino-acid transport</keyword>
<reference evidence="6 7" key="1">
    <citation type="journal article" date="2016" name="Nat. Commun.">
        <title>Thousands of microbial genomes shed light on interconnected biogeochemical processes in an aquifer system.</title>
        <authorList>
            <person name="Anantharaman K."/>
            <person name="Brown C.T."/>
            <person name="Hug L.A."/>
            <person name="Sharon I."/>
            <person name="Castelle C.J."/>
            <person name="Probst A.J."/>
            <person name="Thomas B.C."/>
            <person name="Singh A."/>
            <person name="Wilkins M.J."/>
            <person name="Karaoz U."/>
            <person name="Brodie E.L."/>
            <person name="Williams K.H."/>
            <person name="Hubbard S.S."/>
            <person name="Banfield J.F."/>
        </authorList>
    </citation>
    <scope>NUCLEOTIDE SEQUENCE [LARGE SCALE GENOMIC DNA]</scope>
</reference>
<proteinExistence type="inferred from homology"/>
<feature type="domain" description="Leucine-binding protein" evidence="5">
    <location>
        <begin position="35"/>
        <end position="362"/>
    </location>
</feature>
<accession>A0A1G2MYH5</accession>
<evidence type="ECO:0000256" key="4">
    <source>
        <dbReference type="ARBA" id="ARBA00022970"/>
    </source>
</evidence>
<dbReference type="PANTHER" id="PTHR30483:SF6">
    <property type="entry name" value="PERIPLASMIC BINDING PROTEIN OF ABC TRANSPORTER FOR NATURAL AMINO ACIDS"/>
    <property type="match status" value="1"/>
</dbReference>
<dbReference type="InterPro" id="IPR028081">
    <property type="entry name" value="Leu-bd"/>
</dbReference>
<organism evidence="6 7">
    <name type="scientific">Candidatus Taylorbacteria bacterium RIFCSPHIGHO2_12_FULL_45_16</name>
    <dbReference type="NCBI Taxonomy" id="1802315"/>
    <lineage>
        <taxon>Bacteria</taxon>
        <taxon>Candidatus Tayloriibacteriota</taxon>
    </lineage>
</organism>
<protein>
    <recommendedName>
        <fullName evidence="5">Leucine-binding protein domain-containing protein</fullName>
    </recommendedName>
</protein>
<keyword evidence="3" id="KW-0732">Signal</keyword>
<dbReference type="InterPro" id="IPR000709">
    <property type="entry name" value="Leu_Ile_Val-bd"/>
</dbReference>
<dbReference type="Gene3D" id="3.40.50.2300">
    <property type="match status" value="2"/>
</dbReference>
<dbReference type="PRINTS" id="PR00337">
    <property type="entry name" value="LEUILEVALBP"/>
</dbReference>